<dbReference type="Pfam" id="PF04365">
    <property type="entry name" value="BrnT_toxin"/>
    <property type="match status" value="1"/>
</dbReference>
<sequence>MESPRAENILAFSHFCTYNKNMDITFDAHKRAKTLQARGIDFADAADVFAGHHFTLPDDRKDYGEDRYITVGTLMGRMVVIVWTPRDEAHRIISMRKANEREQERYRHRLD</sequence>
<gene>
    <name evidence="1" type="ORF">ACFO0U_03175</name>
</gene>
<dbReference type="InterPro" id="IPR038573">
    <property type="entry name" value="BrnT_sf"/>
</dbReference>
<dbReference type="InterPro" id="IPR007460">
    <property type="entry name" value="BrnT_toxin"/>
</dbReference>
<dbReference type="RefSeq" id="WP_246972080.1">
    <property type="nucleotide sequence ID" value="NZ_JAKGAN010000004.1"/>
</dbReference>
<dbReference type="Proteomes" id="UP001596030">
    <property type="component" value="Unassembled WGS sequence"/>
</dbReference>
<dbReference type="Gene3D" id="3.10.450.530">
    <property type="entry name" value="Ribonuclease toxin, BrnT, of type II toxin-antitoxin system"/>
    <property type="match status" value="1"/>
</dbReference>
<dbReference type="EMBL" id="JBHSEU010000006">
    <property type="protein sequence ID" value="MFC4537789.1"/>
    <property type="molecule type" value="Genomic_DNA"/>
</dbReference>
<evidence type="ECO:0000313" key="1">
    <source>
        <dbReference type="EMBL" id="MFC4537789.1"/>
    </source>
</evidence>
<organism evidence="1 2">
    <name type="scientific">Chromohalobacter sarecensis</name>
    <dbReference type="NCBI Taxonomy" id="245294"/>
    <lineage>
        <taxon>Bacteria</taxon>
        <taxon>Pseudomonadati</taxon>
        <taxon>Pseudomonadota</taxon>
        <taxon>Gammaproteobacteria</taxon>
        <taxon>Oceanospirillales</taxon>
        <taxon>Halomonadaceae</taxon>
        <taxon>Chromohalobacter</taxon>
    </lineage>
</organism>
<accession>A0ABV9CWX9</accession>
<comment type="caution">
    <text evidence="1">The sequence shown here is derived from an EMBL/GenBank/DDBJ whole genome shotgun (WGS) entry which is preliminary data.</text>
</comment>
<keyword evidence="2" id="KW-1185">Reference proteome</keyword>
<name>A0ABV9CWX9_9GAMM</name>
<protein>
    <submittedName>
        <fullName evidence="1">BrnT family toxin</fullName>
    </submittedName>
</protein>
<proteinExistence type="predicted"/>
<evidence type="ECO:0000313" key="2">
    <source>
        <dbReference type="Proteomes" id="UP001596030"/>
    </source>
</evidence>
<reference evidence="2" key="1">
    <citation type="journal article" date="2019" name="Int. J. Syst. Evol. Microbiol.">
        <title>The Global Catalogue of Microorganisms (GCM) 10K type strain sequencing project: providing services to taxonomists for standard genome sequencing and annotation.</title>
        <authorList>
            <consortium name="The Broad Institute Genomics Platform"/>
            <consortium name="The Broad Institute Genome Sequencing Center for Infectious Disease"/>
            <person name="Wu L."/>
            <person name="Ma J."/>
        </authorList>
    </citation>
    <scope>NUCLEOTIDE SEQUENCE [LARGE SCALE GENOMIC DNA]</scope>
    <source>
        <strain evidence="2">CGMCC 1.12121</strain>
    </source>
</reference>